<evidence type="ECO:0000313" key="2">
    <source>
        <dbReference type="Proteomes" id="UP000187408"/>
    </source>
</evidence>
<protein>
    <recommendedName>
        <fullName evidence="3">Type 4 fimbrial biogenesis protein PilX N-terminal domain-containing protein</fullName>
    </recommendedName>
</protein>
<name>A0A1R1MNI4_9BACT</name>
<dbReference type="STRING" id="1914305.BLW93_00085"/>
<sequence>MERKRKGVVLITLLGVITVLSVAGGIAAYVITKETKSTRTTKDAQQALLAAEAGVQRAISRIKWEGNFSAFSGSLGKSGYDVAVVYDQTSGSGRIVSKGSSNSANRAVVVNFWTSGTFSSFAAKENFTMDYLSIEEPFPDVTAFRTGGQFKTSPGNRLEFNGTAYNVTFISKSPTLGENVILKPFTGGAAIPFIPSVTDTVFNPGTCDYMDVTRVQGDVVYFSNGTSVTLTDITGDGTVVLCNTNGGIESNGISYTGEPVVVYAKDDIDITGSRGHRFRGGETEVTYVSLYGDIKVDEQIHLGCGCWKRSGNRTAGLIALNGDVELNAPINIKGKGYDYNVLIYAGGDIIGSPSDSTLRRGGGHGGYMGNALINVMEKNCGRWGSLNVTNGNIMIAAKGEIDLGDWNVLSLSHKGGRGGSISENINLLLWSNGDMNLGSLDLEVSSRGGHGRRWLAENGNLVTLGILTGGKLNIGDLILSGAVTGISEEEVDKWIALLSNGTAATDDPELYLLEQFVGQLQNNVGRYDLIIGNWKYY</sequence>
<evidence type="ECO:0008006" key="3">
    <source>
        <dbReference type="Google" id="ProtNLM"/>
    </source>
</evidence>
<accession>A0A1R1MNI4</accession>
<dbReference type="RefSeq" id="WP_076712073.1">
    <property type="nucleotide sequence ID" value="NZ_MOEN01000001.1"/>
</dbReference>
<dbReference type="EMBL" id="MOEN01000001">
    <property type="protein sequence ID" value="OMH41323.1"/>
    <property type="molecule type" value="Genomic_DNA"/>
</dbReference>
<reference evidence="1 2" key="1">
    <citation type="submission" date="2016-10" db="EMBL/GenBank/DDBJ databases">
        <title>Genome sequence of a sulfur-reducing bacterium Desulfurobacterium indicum K6013.</title>
        <authorList>
            <person name="Cao J."/>
            <person name="Shao Z."/>
            <person name="Alain K."/>
            <person name="Jebbar M."/>
        </authorList>
    </citation>
    <scope>NUCLEOTIDE SEQUENCE [LARGE SCALE GENOMIC DNA]</scope>
    <source>
        <strain evidence="1 2">K6013</strain>
    </source>
</reference>
<dbReference type="Proteomes" id="UP000187408">
    <property type="component" value="Unassembled WGS sequence"/>
</dbReference>
<comment type="caution">
    <text evidence="1">The sequence shown here is derived from an EMBL/GenBank/DDBJ whole genome shotgun (WGS) entry which is preliminary data.</text>
</comment>
<evidence type="ECO:0000313" key="1">
    <source>
        <dbReference type="EMBL" id="OMH41323.1"/>
    </source>
</evidence>
<organism evidence="1 2">
    <name type="scientific">Desulfurobacterium indicum</name>
    <dbReference type="NCBI Taxonomy" id="1914305"/>
    <lineage>
        <taxon>Bacteria</taxon>
        <taxon>Pseudomonadati</taxon>
        <taxon>Aquificota</taxon>
        <taxon>Aquificia</taxon>
        <taxon>Desulfurobacteriales</taxon>
        <taxon>Desulfurobacteriaceae</taxon>
        <taxon>Desulfurobacterium</taxon>
    </lineage>
</organism>
<dbReference type="OrthoDB" id="9816878at2"/>
<proteinExistence type="predicted"/>
<gene>
    <name evidence="1" type="ORF">BLW93_00085</name>
</gene>
<dbReference type="AlphaFoldDB" id="A0A1R1MNI4"/>
<keyword evidence="2" id="KW-1185">Reference proteome</keyword>